<dbReference type="HAMAP" id="MF_01820">
    <property type="entry name" value="GTPase_RsgA"/>
    <property type="match status" value="1"/>
</dbReference>
<dbReference type="InterPro" id="IPR027417">
    <property type="entry name" value="P-loop_NTPase"/>
</dbReference>
<evidence type="ECO:0000256" key="5">
    <source>
        <dbReference type="ARBA" id="ARBA00022741"/>
    </source>
</evidence>
<evidence type="ECO:0000256" key="1">
    <source>
        <dbReference type="ARBA" id="ARBA00022490"/>
    </source>
</evidence>
<name>A0A3P7NX24_9FIRM</name>
<evidence type="ECO:0000256" key="7">
    <source>
        <dbReference type="ARBA" id="ARBA00022833"/>
    </source>
</evidence>
<dbReference type="OrthoDB" id="9809485at2"/>
<dbReference type="GO" id="GO:0003924">
    <property type="term" value="F:GTPase activity"/>
    <property type="evidence" value="ECO:0007669"/>
    <property type="project" value="UniProtKB-UniRule"/>
</dbReference>
<feature type="binding site" evidence="10">
    <location>
        <begin position="114"/>
        <end position="117"/>
    </location>
    <ligand>
        <name>GTP</name>
        <dbReference type="ChEBI" id="CHEBI:37565"/>
    </ligand>
</feature>
<feature type="binding site" evidence="10">
    <location>
        <begin position="165"/>
        <end position="173"/>
    </location>
    <ligand>
        <name>GTP</name>
        <dbReference type="ChEBI" id="CHEBI:37565"/>
    </ligand>
</feature>
<dbReference type="EC" id="3.6.1.-" evidence="10"/>
<dbReference type="InterPro" id="IPR012340">
    <property type="entry name" value="NA-bd_OB-fold"/>
</dbReference>
<evidence type="ECO:0000259" key="11">
    <source>
        <dbReference type="PROSITE" id="PS50936"/>
    </source>
</evidence>
<dbReference type="CDD" id="cd04466">
    <property type="entry name" value="S1_YloQ_GTPase"/>
    <property type="match status" value="1"/>
</dbReference>
<dbReference type="InterPro" id="IPR031944">
    <property type="entry name" value="RsgA_N"/>
</dbReference>
<dbReference type="GO" id="GO:0042274">
    <property type="term" value="P:ribosomal small subunit biogenesis"/>
    <property type="evidence" value="ECO:0007669"/>
    <property type="project" value="UniProtKB-UniRule"/>
</dbReference>
<comment type="cofactor">
    <cofactor evidence="10">
        <name>Zn(2+)</name>
        <dbReference type="ChEBI" id="CHEBI:29105"/>
    </cofactor>
    <text evidence="10">Binds 1 zinc ion per subunit.</text>
</comment>
<dbReference type="NCBIfam" id="TIGR00157">
    <property type="entry name" value="ribosome small subunit-dependent GTPase A"/>
    <property type="match status" value="1"/>
</dbReference>
<evidence type="ECO:0000313" key="13">
    <source>
        <dbReference type="EMBL" id="VDN45870.1"/>
    </source>
</evidence>
<keyword evidence="7 10" id="KW-0862">Zinc</keyword>
<dbReference type="Gene3D" id="1.10.40.50">
    <property type="entry name" value="Probable gtpase engc, domain 3"/>
    <property type="match status" value="1"/>
</dbReference>
<dbReference type="GO" id="GO:0005737">
    <property type="term" value="C:cytoplasm"/>
    <property type="evidence" value="ECO:0007669"/>
    <property type="project" value="UniProtKB-SubCell"/>
</dbReference>
<dbReference type="InterPro" id="IPR030378">
    <property type="entry name" value="G_CP_dom"/>
</dbReference>
<keyword evidence="8 10" id="KW-0694">RNA-binding</keyword>
<evidence type="ECO:0000256" key="3">
    <source>
        <dbReference type="ARBA" id="ARBA00022723"/>
    </source>
</evidence>
<comment type="function">
    <text evidence="10">One of several proteins that assist in the late maturation steps of the functional core of the 30S ribosomal subunit. Helps release RbfA from mature subunits. May play a role in the assembly of ribosomal proteins into the subunit. Circularly permuted GTPase that catalyzes slow GTP hydrolysis, GTPase activity is stimulated by the 30S ribosomal subunit.</text>
</comment>
<evidence type="ECO:0000259" key="12">
    <source>
        <dbReference type="PROSITE" id="PS51721"/>
    </source>
</evidence>
<keyword evidence="9 10" id="KW-0342">GTP-binding</keyword>
<evidence type="ECO:0000313" key="14">
    <source>
        <dbReference type="Proteomes" id="UP000279029"/>
    </source>
</evidence>
<dbReference type="Gene3D" id="3.40.50.300">
    <property type="entry name" value="P-loop containing nucleotide triphosphate hydrolases"/>
    <property type="match status" value="1"/>
</dbReference>
<dbReference type="GO" id="GO:0046872">
    <property type="term" value="F:metal ion binding"/>
    <property type="evidence" value="ECO:0007669"/>
    <property type="project" value="UniProtKB-KW"/>
</dbReference>
<dbReference type="Proteomes" id="UP000279029">
    <property type="component" value="Chromosome"/>
</dbReference>
<evidence type="ECO:0000256" key="4">
    <source>
        <dbReference type="ARBA" id="ARBA00022730"/>
    </source>
</evidence>
<dbReference type="PROSITE" id="PS50936">
    <property type="entry name" value="ENGC_GTPASE"/>
    <property type="match status" value="1"/>
</dbReference>
<proteinExistence type="inferred from homology"/>
<keyword evidence="5 10" id="KW-0547">Nucleotide-binding</keyword>
<dbReference type="InterPro" id="IPR004881">
    <property type="entry name" value="Ribosome_biogen_GTPase_RsgA"/>
</dbReference>
<dbReference type="Pfam" id="PF16745">
    <property type="entry name" value="RsgA_N"/>
    <property type="match status" value="1"/>
</dbReference>
<keyword evidence="14" id="KW-1185">Reference proteome</keyword>
<feature type="binding site" evidence="10">
    <location>
        <position position="247"/>
    </location>
    <ligand>
        <name>Zn(2+)</name>
        <dbReference type="ChEBI" id="CHEBI:29105"/>
    </ligand>
</feature>
<feature type="domain" description="EngC GTPase" evidence="11">
    <location>
        <begin position="74"/>
        <end position="221"/>
    </location>
</feature>
<feature type="binding site" evidence="10">
    <location>
        <position position="254"/>
    </location>
    <ligand>
        <name>Zn(2+)</name>
        <dbReference type="ChEBI" id="CHEBI:29105"/>
    </ligand>
</feature>
<dbReference type="SUPFAM" id="SSF50249">
    <property type="entry name" value="Nucleic acid-binding proteins"/>
    <property type="match status" value="1"/>
</dbReference>
<dbReference type="RefSeq" id="WP_125135465.1">
    <property type="nucleotide sequence ID" value="NZ_LR130778.1"/>
</dbReference>
<dbReference type="Pfam" id="PF03193">
    <property type="entry name" value="RsgA_GTPase"/>
    <property type="match status" value="1"/>
</dbReference>
<keyword evidence="3 10" id="KW-0479">Metal-binding</keyword>
<evidence type="ECO:0000256" key="9">
    <source>
        <dbReference type="ARBA" id="ARBA00023134"/>
    </source>
</evidence>
<keyword evidence="6 10" id="KW-0378">Hydrolase</keyword>
<dbReference type="InterPro" id="IPR010914">
    <property type="entry name" value="RsgA_GTPase_dom"/>
</dbReference>
<reference evidence="13 14" key="1">
    <citation type="submission" date="2018-09" db="EMBL/GenBank/DDBJ databases">
        <authorList>
            <person name="Postec A."/>
        </authorList>
    </citation>
    <scope>NUCLEOTIDE SEQUENCE [LARGE SCALE GENOMIC DNA]</scope>
    <source>
        <strain evidence="13">70B-A</strain>
    </source>
</reference>
<dbReference type="GO" id="GO:0019843">
    <property type="term" value="F:rRNA binding"/>
    <property type="evidence" value="ECO:0007669"/>
    <property type="project" value="UniProtKB-KW"/>
</dbReference>
<dbReference type="PANTHER" id="PTHR32120">
    <property type="entry name" value="SMALL RIBOSOMAL SUBUNIT BIOGENESIS GTPASE RSGA"/>
    <property type="match status" value="1"/>
</dbReference>
<dbReference type="AlphaFoldDB" id="A0A3P7NX24"/>
<sequence>MIGKIIKGIAGFYYVHVPHKGIFECKARGIFRKENIKPLIGDNVEIAILDEEHKKGNIETILDRKNQLERPTVANIDQAVIVFAVAYPEPNYNLLDRFLVMIEEKGIEAIICFNKIDILTKEQVGSIKAIYEKTGYKVFATSSIEERGIEALKDALYDKTTVFAGPSGVGKSSILNLIQSEILLETGIVSDKIGRGKHTTRHADLICFHENSYVVDTPGFSSLDIDHLSEEDIKLYFKEFSRYEPYCKFKGCNHLNEPICGIKDAVKDGDISASRYTSYKQLIDELKDIRRW</sequence>
<keyword evidence="1 10" id="KW-0963">Cytoplasm</keyword>
<comment type="similarity">
    <text evidence="10">Belongs to the TRAFAC class YlqF/YawG GTPase family. RsgA subfamily.</text>
</comment>
<dbReference type="CDD" id="cd01854">
    <property type="entry name" value="YjeQ_EngC"/>
    <property type="match status" value="1"/>
</dbReference>
<evidence type="ECO:0000256" key="10">
    <source>
        <dbReference type="HAMAP-Rule" id="MF_01820"/>
    </source>
</evidence>
<evidence type="ECO:0000256" key="6">
    <source>
        <dbReference type="ARBA" id="ARBA00022801"/>
    </source>
</evidence>
<dbReference type="EMBL" id="LR130778">
    <property type="protein sequence ID" value="VDN45870.1"/>
    <property type="molecule type" value="Genomic_DNA"/>
</dbReference>
<feature type="domain" description="CP-type G" evidence="12">
    <location>
        <begin position="65"/>
        <end position="223"/>
    </location>
</feature>
<dbReference type="SUPFAM" id="SSF52540">
    <property type="entry name" value="P-loop containing nucleoside triphosphate hydrolases"/>
    <property type="match status" value="1"/>
</dbReference>
<dbReference type="GO" id="GO:0005525">
    <property type="term" value="F:GTP binding"/>
    <property type="evidence" value="ECO:0007669"/>
    <property type="project" value="UniProtKB-UniRule"/>
</dbReference>
<feature type="binding site" evidence="10">
    <location>
        <position position="252"/>
    </location>
    <ligand>
        <name>Zn(2+)</name>
        <dbReference type="ChEBI" id="CHEBI:29105"/>
    </ligand>
</feature>
<keyword evidence="2 10" id="KW-0690">Ribosome biogenesis</keyword>
<evidence type="ECO:0000256" key="2">
    <source>
        <dbReference type="ARBA" id="ARBA00022517"/>
    </source>
</evidence>
<keyword evidence="4 10" id="KW-0699">rRNA-binding</keyword>
<comment type="subcellular location">
    <subcellularLocation>
        <location evidence="10">Cytoplasm</location>
    </subcellularLocation>
</comment>
<organism evidence="13 14">
    <name type="scientific">Petrocella atlantisensis</name>
    <dbReference type="NCBI Taxonomy" id="2173034"/>
    <lineage>
        <taxon>Bacteria</taxon>
        <taxon>Bacillati</taxon>
        <taxon>Bacillota</taxon>
        <taxon>Clostridia</taxon>
        <taxon>Lachnospirales</taxon>
        <taxon>Vallitaleaceae</taxon>
        <taxon>Petrocella</taxon>
    </lineage>
</organism>
<dbReference type="KEGG" id="cbar:PATL70BA_0033"/>
<protein>
    <recommendedName>
        <fullName evidence="10">Small ribosomal subunit biogenesis GTPase RsgA</fullName>
        <ecNumber evidence="10">3.6.1.-</ecNumber>
    </recommendedName>
</protein>
<dbReference type="Gene3D" id="2.40.50.140">
    <property type="entry name" value="Nucleic acid-binding proteins"/>
    <property type="match status" value="1"/>
</dbReference>
<comment type="subunit">
    <text evidence="10">Monomer. Associates with 30S ribosomal subunit, binds 16S rRNA.</text>
</comment>
<accession>A0A3P7NX24</accession>
<gene>
    <name evidence="10 13" type="primary">rsgA</name>
    <name evidence="13" type="ORF">PATL70BA_0033</name>
</gene>
<dbReference type="PROSITE" id="PS51721">
    <property type="entry name" value="G_CP"/>
    <property type="match status" value="1"/>
</dbReference>
<dbReference type="PANTHER" id="PTHR32120:SF11">
    <property type="entry name" value="SMALL RIBOSOMAL SUBUNIT BIOGENESIS GTPASE RSGA 1, MITOCHONDRIAL-RELATED"/>
    <property type="match status" value="1"/>
</dbReference>
<feature type="binding site" evidence="10">
    <location>
        <position position="260"/>
    </location>
    <ligand>
        <name>Zn(2+)</name>
        <dbReference type="ChEBI" id="CHEBI:29105"/>
    </ligand>
</feature>
<evidence type="ECO:0000256" key="8">
    <source>
        <dbReference type="ARBA" id="ARBA00022884"/>
    </source>
</evidence>